<keyword evidence="4" id="KW-0732">Signal</keyword>
<dbReference type="InterPro" id="IPR019734">
    <property type="entry name" value="TPR_rpt"/>
</dbReference>
<reference evidence="5 6" key="1">
    <citation type="journal article" date="2016" name="Nat. Commun.">
        <title>Thousands of microbial genomes shed light on interconnected biogeochemical processes in an aquifer system.</title>
        <authorList>
            <person name="Anantharaman K."/>
            <person name="Brown C.T."/>
            <person name="Hug L.A."/>
            <person name="Sharon I."/>
            <person name="Castelle C.J."/>
            <person name="Probst A.J."/>
            <person name="Thomas B.C."/>
            <person name="Singh A."/>
            <person name="Wilkins M.J."/>
            <person name="Karaoz U."/>
            <person name="Brodie E.L."/>
            <person name="Williams K.H."/>
            <person name="Hubbard S.S."/>
            <person name="Banfield J.F."/>
        </authorList>
    </citation>
    <scope>NUCLEOTIDE SEQUENCE [LARGE SCALE GENOMIC DNA]</scope>
</reference>
<dbReference type="InterPro" id="IPR051685">
    <property type="entry name" value="Ycf3/AcsC/BcsC/TPR_MFPF"/>
</dbReference>
<keyword evidence="1" id="KW-0677">Repeat</keyword>
<protein>
    <submittedName>
        <fullName evidence="5">Uncharacterized protein</fullName>
    </submittedName>
</protein>
<gene>
    <name evidence="5" type="ORF">A2008_07930</name>
</gene>
<dbReference type="PROSITE" id="PS50293">
    <property type="entry name" value="TPR_REGION"/>
    <property type="match status" value="1"/>
</dbReference>
<evidence type="ECO:0000313" key="5">
    <source>
        <dbReference type="EMBL" id="OGM06214.1"/>
    </source>
</evidence>
<name>A0A1F7WTS0_9BACT</name>
<feature type="repeat" description="TPR" evidence="3">
    <location>
        <begin position="63"/>
        <end position="96"/>
    </location>
</feature>
<keyword evidence="2 3" id="KW-0802">TPR repeat</keyword>
<evidence type="ECO:0000313" key="6">
    <source>
        <dbReference type="Proteomes" id="UP000178735"/>
    </source>
</evidence>
<dbReference type="AlphaFoldDB" id="A0A1F7WTS0"/>
<dbReference type="PROSITE" id="PS50005">
    <property type="entry name" value="TPR"/>
    <property type="match status" value="4"/>
</dbReference>
<dbReference type="Gene3D" id="1.25.40.10">
    <property type="entry name" value="Tetratricopeptide repeat domain"/>
    <property type="match status" value="2"/>
</dbReference>
<dbReference type="STRING" id="1817813.A2008_07930"/>
<evidence type="ECO:0000256" key="1">
    <source>
        <dbReference type="ARBA" id="ARBA00022737"/>
    </source>
</evidence>
<dbReference type="SMART" id="SM00028">
    <property type="entry name" value="TPR"/>
    <property type="match status" value="5"/>
</dbReference>
<dbReference type="SUPFAM" id="SSF48452">
    <property type="entry name" value="TPR-like"/>
    <property type="match status" value="1"/>
</dbReference>
<proteinExistence type="predicted"/>
<evidence type="ECO:0000256" key="2">
    <source>
        <dbReference type="ARBA" id="ARBA00022803"/>
    </source>
</evidence>
<dbReference type="InterPro" id="IPR004658">
    <property type="entry name" value="OMP_Slp"/>
</dbReference>
<dbReference type="GO" id="GO:0019867">
    <property type="term" value="C:outer membrane"/>
    <property type="evidence" value="ECO:0007669"/>
    <property type="project" value="InterPro"/>
</dbReference>
<evidence type="ECO:0000256" key="4">
    <source>
        <dbReference type="SAM" id="SignalP"/>
    </source>
</evidence>
<organism evidence="5 6">
    <name type="scientific">Candidatus Wallbacteria bacterium GWC2_49_35</name>
    <dbReference type="NCBI Taxonomy" id="1817813"/>
    <lineage>
        <taxon>Bacteria</taxon>
        <taxon>Candidatus Walliibacteriota</taxon>
    </lineage>
</organism>
<evidence type="ECO:0000256" key="3">
    <source>
        <dbReference type="PROSITE-ProRule" id="PRU00339"/>
    </source>
</evidence>
<feature type="signal peptide" evidence="4">
    <location>
        <begin position="1"/>
        <end position="25"/>
    </location>
</feature>
<dbReference type="PANTHER" id="PTHR44943:SF8">
    <property type="entry name" value="TPR REPEAT-CONTAINING PROTEIN MJ0263"/>
    <property type="match status" value="1"/>
</dbReference>
<accession>A0A1F7WTS0</accession>
<dbReference type="Proteomes" id="UP000178735">
    <property type="component" value="Unassembled WGS sequence"/>
</dbReference>
<dbReference type="PANTHER" id="PTHR44943">
    <property type="entry name" value="CELLULOSE SYNTHASE OPERON PROTEIN C"/>
    <property type="match status" value="1"/>
</dbReference>
<dbReference type="Pfam" id="PF03843">
    <property type="entry name" value="Slp"/>
    <property type="match status" value="1"/>
</dbReference>
<feature type="repeat" description="TPR" evidence="3">
    <location>
        <begin position="29"/>
        <end position="62"/>
    </location>
</feature>
<feature type="chain" id="PRO_5009533584" evidence="4">
    <location>
        <begin position="26"/>
        <end position="449"/>
    </location>
</feature>
<dbReference type="Pfam" id="PF13432">
    <property type="entry name" value="TPR_16"/>
    <property type="match status" value="2"/>
</dbReference>
<feature type="repeat" description="TPR" evidence="3">
    <location>
        <begin position="170"/>
        <end position="203"/>
    </location>
</feature>
<comment type="caution">
    <text evidence="5">The sequence shown here is derived from an EMBL/GenBank/DDBJ whole genome shotgun (WGS) entry which is preliminary data.</text>
</comment>
<dbReference type="EMBL" id="MGFH01000075">
    <property type="protein sequence ID" value="OGM06214.1"/>
    <property type="molecule type" value="Genomic_DNA"/>
</dbReference>
<sequence length="449" mass="51851">MFKKMAITAATVILINAMWFSYGHCADSDQLLNDSGLVYYYKNQFQQALKEFETALRANPKNPEIYYNIARAQNQLNNPQAAEEALKKAIELKPNYAVAKNLLKKMQAQLAKQDKPGVGVFSKQLKIQVPTEIAYPYEDYTEGFYAYYSGDMSGSKEKFDADYKDKSREVHARMDQAIIYYHLRNFDDAVNHFRKVLDREPRNAEALYNLGLSYEQLSKTDEAMDAYEKAYKSNPALTRAQERFKMVKDNALMNQINVADSYFNKSDWKKAVEAYEKVKSYALKNSQEYIKADSNSRVAKLELEKIGEKRSEINQGYLNRNIDFVDADANPGRYAGSIVTWKGRIYKIEKYGYTTDFLVVFLPSFRSDIDSTEYSKDLIFVVRFEKPVKQNELLREDSNITVVGKITGSEQLKNAFKYNNYTDKIIVDPLKITVTNNNYSGEFVWELTN</sequence>
<feature type="repeat" description="TPR" evidence="3">
    <location>
        <begin position="204"/>
        <end position="237"/>
    </location>
</feature>
<dbReference type="InterPro" id="IPR011990">
    <property type="entry name" value="TPR-like_helical_dom_sf"/>
</dbReference>